<dbReference type="Proteomes" id="UP000188268">
    <property type="component" value="Unassembled WGS sequence"/>
</dbReference>
<keyword evidence="2" id="KW-0539">Nucleus</keyword>
<accession>A0A1R3JUW8</accession>
<feature type="domain" description="Mediator complex subunit 15 KIX" evidence="3">
    <location>
        <begin position="19"/>
        <end position="56"/>
    </location>
</feature>
<dbReference type="InterPro" id="IPR036546">
    <property type="entry name" value="MED15_KIX"/>
</dbReference>
<dbReference type="Gramene" id="OMO98636">
    <property type="protein sequence ID" value="OMO98636"/>
    <property type="gene ID" value="CCACVL1_04139"/>
</dbReference>
<dbReference type="EMBL" id="AWWV01007043">
    <property type="protein sequence ID" value="OMO98636.1"/>
    <property type="molecule type" value="Genomic_DNA"/>
</dbReference>
<dbReference type="GO" id="GO:0005634">
    <property type="term" value="C:nucleus"/>
    <property type="evidence" value="ECO:0007669"/>
    <property type="project" value="UniProtKB-SubCell"/>
</dbReference>
<proteinExistence type="predicted"/>
<dbReference type="OrthoDB" id="1912459at2759"/>
<gene>
    <name evidence="4" type="ORF">CCACVL1_04139</name>
</gene>
<protein>
    <recommendedName>
        <fullName evidence="3">Mediator complex subunit 15 KIX domain-containing protein</fullName>
    </recommendedName>
</protein>
<evidence type="ECO:0000313" key="5">
    <source>
        <dbReference type="Proteomes" id="UP000188268"/>
    </source>
</evidence>
<dbReference type="AlphaFoldDB" id="A0A1R3JUW8"/>
<dbReference type="Pfam" id="PF16987">
    <property type="entry name" value="KIX_2"/>
    <property type="match status" value="1"/>
</dbReference>
<evidence type="ECO:0000256" key="1">
    <source>
        <dbReference type="ARBA" id="ARBA00004123"/>
    </source>
</evidence>
<sequence>MEKFACLVPYKTPSTMFRIHKLEKNIRVSGQRDLIEFKQIAIRFEGKIFAASTSQQLSEGEVRGVVQATAKLKDSTQSI</sequence>
<evidence type="ECO:0000256" key="2">
    <source>
        <dbReference type="ARBA" id="ARBA00023242"/>
    </source>
</evidence>
<keyword evidence="5" id="KW-1185">Reference proteome</keyword>
<organism evidence="4 5">
    <name type="scientific">Corchorus capsularis</name>
    <name type="common">Jute</name>
    <dbReference type="NCBI Taxonomy" id="210143"/>
    <lineage>
        <taxon>Eukaryota</taxon>
        <taxon>Viridiplantae</taxon>
        <taxon>Streptophyta</taxon>
        <taxon>Embryophyta</taxon>
        <taxon>Tracheophyta</taxon>
        <taxon>Spermatophyta</taxon>
        <taxon>Magnoliopsida</taxon>
        <taxon>eudicotyledons</taxon>
        <taxon>Gunneridae</taxon>
        <taxon>Pentapetalae</taxon>
        <taxon>rosids</taxon>
        <taxon>malvids</taxon>
        <taxon>Malvales</taxon>
        <taxon>Malvaceae</taxon>
        <taxon>Grewioideae</taxon>
        <taxon>Apeibeae</taxon>
        <taxon>Corchorus</taxon>
    </lineage>
</organism>
<name>A0A1R3JUW8_COCAP</name>
<evidence type="ECO:0000259" key="3">
    <source>
        <dbReference type="Pfam" id="PF16987"/>
    </source>
</evidence>
<evidence type="ECO:0000313" key="4">
    <source>
        <dbReference type="EMBL" id="OMO98636.1"/>
    </source>
</evidence>
<reference evidence="4 5" key="1">
    <citation type="submission" date="2013-09" db="EMBL/GenBank/DDBJ databases">
        <title>Corchorus capsularis genome sequencing.</title>
        <authorList>
            <person name="Alam M."/>
            <person name="Haque M.S."/>
            <person name="Islam M.S."/>
            <person name="Emdad E.M."/>
            <person name="Islam M.M."/>
            <person name="Ahmed B."/>
            <person name="Halim A."/>
            <person name="Hossen Q.M.M."/>
            <person name="Hossain M.Z."/>
            <person name="Ahmed R."/>
            <person name="Khan M.M."/>
            <person name="Islam R."/>
            <person name="Rashid M.M."/>
            <person name="Khan S.A."/>
            <person name="Rahman M.S."/>
            <person name="Alam M."/>
        </authorList>
    </citation>
    <scope>NUCLEOTIDE SEQUENCE [LARGE SCALE GENOMIC DNA]</scope>
    <source>
        <strain evidence="5">cv. CVL-1</strain>
        <tissue evidence="4">Whole seedling</tissue>
    </source>
</reference>
<comment type="caution">
    <text evidence="4">The sequence shown here is derived from an EMBL/GenBank/DDBJ whole genome shotgun (WGS) entry which is preliminary data.</text>
</comment>
<comment type="subcellular location">
    <subcellularLocation>
        <location evidence="1">Nucleus</location>
    </subcellularLocation>
</comment>